<sequence length="196" mass="22633">MLDGDAGDGGRLVGGALEPRVIRTSGRRRLRTIWTNGRRIEVRVSTSARTGQERSERTPQHTVYRTPYEDERFKPRKDERINNKEEGRTLTVWTSGHSGKGRTLEQFWTNGLNSFDERPQQQCEGRTLTVWTSGLSGKGRTVTVWTSDLSNSGEGRTLEQFWTNGLNSFKMERTRSMQDERSCHVEDERFPEDERH</sequence>
<dbReference type="AlphaFoldDB" id="A0A0L9VBF7"/>
<dbReference type="Gramene" id="KOM52262">
    <property type="protein sequence ID" value="KOM52262"/>
    <property type="gene ID" value="LR48_Vigan09g092100"/>
</dbReference>
<organism evidence="2 3">
    <name type="scientific">Phaseolus angularis</name>
    <name type="common">Azuki bean</name>
    <name type="synonym">Vigna angularis</name>
    <dbReference type="NCBI Taxonomy" id="3914"/>
    <lineage>
        <taxon>Eukaryota</taxon>
        <taxon>Viridiplantae</taxon>
        <taxon>Streptophyta</taxon>
        <taxon>Embryophyta</taxon>
        <taxon>Tracheophyta</taxon>
        <taxon>Spermatophyta</taxon>
        <taxon>Magnoliopsida</taxon>
        <taxon>eudicotyledons</taxon>
        <taxon>Gunneridae</taxon>
        <taxon>Pentapetalae</taxon>
        <taxon>rosids</taxon>
        <taxon>fabids</taxon>
        <taxon>Fabales</taxon>
        <taxon>Fabaceae</taxon>
        <taxon>Papilionoideae</taxon>
        <taxon>50 kb inversion clade</taxon>
        <taxon>NPAAA clade</taxon>
        <taxon>indigoferoid/millettioid clade</taxon>
        <taxon>Phaseoleae</taxon>
        <taxon>Vigna</taxon>
    </lineage>
</organism>
<evidence type="ECO:0000256" key="1">
    <source>
        <dbReference type="SAM" id="MobiDB-lite"/>
    </source>
</evidence>
<reference evidence="3" key="1">
    <citation type="journal article" date="2015" name="Proc. Natl. Acad. Sci. U.S.A.">
        <title>Genome sequencing of adzuki bean (Vigna angularis) provides insight into high starch and low fat accumulation and domestication.</title>
        <authorList>
            <person name="Yang K."/>
            <person name="Tian Z."/>
            <person name="Chen C."/>
            <person name="Luo L."/>
            <person name="Zhao B."/>
            <person name="Wang Z."/>
            <person name="Yu L."/>
            <person name="Li Y."/>
            <person name="Sun Y."/>
            <person name="Li W."/>
            <person name="Chen Y."/>
            <person name="Li Y."/>
            <person name="Zhang Y."/>
            <person name="Ai D."/>
            <person name="Zhao J."/>
            <person name="Shang C."/>
            <person name="Ma Y."/>
            <person name="Wu B."/>
            <person name="Wang M."/>
            <person name="Gao L."/>
            <person name="Sun D."/>
            <person name="Zhang P."/>
            <person name="Guo F."/>
            <person name="Wang W."/>
            <person name="Li Y."/>
            <person name="Wang J."/>
            <person name="Varshney R.K."/>
            <person name="Wang J."/>
            <person name="Ling H.Q."/>
            <person name="Wan P."/>
        </authorList>
    </citation>
    <scope>NUCLEOTIDE SEQUENCE</scope>
    <source>
        <strain evidence="3">cv. Jingnong 6</strain>
    </source>
</reference>
<name>A0A0L9VBF7_PHAAN</name>
<feature type="region of interest" description="Disordered" evidence="1">
    <location>
        <begin position="173"/>
        <end position="196"/>
    </location>
</feature>
<dbReference type="EMBL" id="CM003379">
    <property type="protein sequence ID" value="KOM52262.1"/>
    <property type="molecule type" value="Genomic_DNA"/>
</dbReference>
<evidence type="ECO:0000313" key="2">
    <source>
        <dbReference type="EMBL" id="KOM52262.1"/>
    </source>
</evidence>
<dbReference type="Proteomes" id="UP000053144">
    <property type="component" value="Chromosome 9"/>
</dbReference>
<gene>
    <name evidence="2" type="ORF">LR48_Vigan09g092100</name>
</gene>
<protein>
    <submittedName>
        <fullName evidence="2">Uncharacterized protein</fullName>
    </submittedName>
</protein>
<proteinExistence type="predicted"/>
<evidence type="ECO:0000313" key="3">
    <source>
        <dbReference type="Proteomes" id="UP000053144"/>
    </source>
</evidence>
<accession>A0A0L9VBF7</accession>